<dbReference type="AlphaFoldDB" id="A0AAW1SD16"/>
<name>A0AAW1SD16_9CHLO</name>
<comment type="caution">
    <text evidence="1">The sequence shown here is derived from an EMBL/GenBank/DDBJ whole genome shotgun (WGS) entry which is preliminary data.</text>
</comment>
<dbReference type="Proteomes" id="UP001445335">
    <property type="component" value="Unassembled WGS sequence"/>
</dbReference>
<evidence type="ECO:0000313" key="1">
    <source>
        <dbReference type="EMBL" id="KAK9844133.1"/>
    </source>
</evidence>
<protein>
    <submittedName>
        <fullName evidence="1">Uncharacterized protein</fullName>
    </submittedName>
</protein>
<accession>A0AAW1SD16</accession>
<evidence type="ECO:0000313" key="2">
    <source>
        <dbReference type="Proteomes" id="UP001445335"/>
    </source>
</evidence>
<organism evidence="1 2">
    <name type="scientific">Elliptochloris bilobata</name>
    <dbReference type="NCBI Taxonomy" id="381761"/>
    <lineage>
        <taxon>Eukaryota</taxon>
        <taxon>Viridiplantae</taxon>
        <taxon>Chlorophyta</taxon>
        <taxon>core chlorophytes</taxon>
        <taxon>Trebouxiophyceae</taxon>
        <taxon>Trebouxiophyceae incertae sedis</taxon>
        <taxon>Elliptochloris clade</taxon>
        <taxon>Elliptochloris</taxon>
    </lineage>
</organism>
<reference evidence="1 2" key="1">
    <citation type="journal article" date="2024" name="Nat. Commun.">
        <title>Phylogenomics reveals the evolutionary origins of lichenization in chlorophyte algae.</title>
        <authorList>
            <person name="Puginier C."/>
            <person name="Libourel C."/>
            <person name="Otte J."/>
            <person name="Skaloud P."/>
            <person name="Haon M."/>
            <person name="Grisel S."/>
            <person name="Petersen M."/>
            <person name="Berrin J.G."/>
            <person name="Delaux P.M."/>
            <person name="Dal Grande F."/>
            <person name="Keller J."/>
        </authorList>
    </citation>
    <scope>NUCLEOTIDE SEQUENCE [LARGE SCALE GENOMIC DNA]</scope>
    <source>
        <strain evidence="1 2">SAG 245.80</strain>
    </source>
</reference>
<dbReference type="EMBL" id="JALJOU010000004">
    <property type="protein sequence ID" value="KAK9844133.1"/>
    <property type="molecule type" value="Genomic_DNA"/>
</dbReference>
<keyword evidence="2" id="KW-1185">Reference proteome</keyword>
<proteinExistence type="predicted"/>
<gene>
    <name evidence="1" type="ORF">WJX81_005514</name>
</gene>
<sequence>MTVSMALVEAAFQDDGRAELDRTETNENLRRATALLRLAAEVVLHSQYSLEQVEAYVAPRAQPLLLAAVGAAFSGTQPSADEAAAVARLGKALAGAGLPAAVATAAHAELGEGLLARGRAVEAGRHVEAAMRASADLRDPAASRPQLAASFKAGGEDPAYLALLP</sequence>